<protein>
    <recommendedName>
        <fullName evidence="5">ZZ-type domain-containing protein</fullName>
    </recommendedName>
</protein>
<dbReference type="PROSITE" id="PS50135">
    <property type="entry name" value="ZF_ZZ_2"/>
    <property type="match status" value="1"/>
</dbReference>
<evidence type="ECO:0000259" key="5">
    <source>
        <dbReference type="PROSITE" id="PS50135"/>
    </source>
</evidence>
<dbReference type="Pfam" id="PF24355">
    <property type="entry name" value="DUF7514"/>
    <property type="match status" value="1"/>
</dbReference>
<gene>
    <name evidence="6" type="ORF">BDZ94DRAFT_779932</name>
</gene>
<evidence type="ECO:0000256" key="2">
    <source>
        <dbReference type="ARBA" id="ARBA00022771"/>
    </source>
</evidence>
<keyword evidence="3" id="KW-0862">Zinc</keyword>
<dbReference type="InterPro" id="IPR055936">
    <property type="entry name" value="DUF7514"/>
</dbReference>
<dbReference type="InterPro" id="IPR000433">
    <property type="entry name" value="Znf_ZZ"/>
</dbReference>
<accession>A0A9P5YIP8</accession>
<dbReference type="InterPro" id="IPR043145">
    <property type="entry name" value="Znf_ZZ_sf"/>
</dbReference>
<reference evidence="6" key="1">
    <citation type="submission" date="2020-11" db="EMBL/GenBank/DDBJ databases">
        <authorList>
            <consortium name="DOE Joint Genome Institute"/>
            <person name="Ahrendt S."/>
            <person name="Riley R."/>
            <person name="Andreopoulos W."/>
            <person name="Labutti K."/>
            <person name="Pangilinan J."/>
            <person name="Ruiz-Duenas F.J."/>
            <person name="Barrasa J.M."/>
            <person name="Sanchez-Garcia M."/>
            <person name="Camarero S."/>
            <person name="Miyauchi S."/>
            <person name="Serrano A."/>
            <person name="Linde D."/>
            <person name="Babiker R."/>
            <person name="Drula E."/>
            <person name="Ayuso-Fernandez I."/>
            <person name="Pacheco R."/>
            <person name="Padilla G."/>
            <person name="Ferreira P."/>
            <person name="Barriuso J."/>
            <person name="Kellner H."/>
            <person name="Castanera R."/>
            <person name="Alfaro M."/>
            <person name="Ramirez L."/>
            <person name="Pisabarro A.G."/>
            <person name="Kuo A."/>
            <person name="Tritt A."/>
            <person name="Lipzen A."/>
            <person name="He G."/>
            <person name="Yan M."/>
            <person name="Ng V."/>
            <person name="Cullen D."/>
            <person name="Martin F."/>
            <person name="Rosso M.-N."/>
            <person name="Henrissat B."/>
            <person name="Hibbett D."/>
            <person name="Martinez A.T."/>
            <person name="Grigoriev I.V."/>
        </authorList>
    </citation>
    <scope>NUCLEOTIDE SEQUENCE</scope>
    <source>
        <strain evidence="6">CBS 247.69</strain>
    </source>
</reference>
<dbReference type="Pfam" id="PF00569">
    <property type="entry name" value="ZZ"/>
    <property type="match status" value="1"/>
</dbReference>
<comment type="caution">
    <text evidence="6">The sequence shown here is derived from an EMBL/GenBank/DDBJ whole genome shotgun (WGS) entry which is preliminary data.</text>
</comment>
<keyword evidence="1" id="KW-0479">Metal-binding</keyword>
<evidence type="ECO:0000313" key="7">
    <source>
        <dbReference type="Proteomes" id="UP000807353"/>
    </source>
</evidence>
<feature type="domain" description="ZZ-type" evidence="5">
    <location>
        <begin position="9"/>
        <end position="66"/>
    </location>
</feature>
<proteinExistence type="predicted"/>
<evidence type="ECO:0000256" key="4">
    <source>
        <dbReference type="PROSITE-ProRule" id="PRU00228"/>
    </source>
</evidence>
<evidence type="ECO:0000256" key="3">
    <source>
        <dbReference type="ARBA" id="ARBA00022833"/>
    </source>
</evidence>
<dbReference type="SUPFAM" id="SSF57850">
    <property type="entry name" value="RING/U-box"/>
    <property type="match status" value="1"/>
</dbReference>
<evidence type="ECO:0000313" key="6">
    <source>
        <dbReference type="EMBL" id="KAF9468320.1"/>
    </source>
</evidence>
<name>A0A9P5YIP8_9AGAR</name>
<dbReference type="Proteomes" id="UP000807353">
    <property type="component" value="Unassembled WGS sequence"/>
</dbReference>
<dbReference type="SMART" id="SM00291">
    <property type="entry name" value="ZnF_ZZ"/>
    <property type="match status" value="1"/>
</dbReference>
<dbReference type="EMBL" id="MU150233">
    <property type="protein sequence ID" value="KAF9468320.1"/>
    <property type="molecule type" value="Genomic_DNA"/>
</dbReference>
<keyword evidence="2 4" id="KW-0863">Zinc-finger</keyword>
<evidence type="ECO:0000256" key="1">
    <source>
        <dbReference type="ARBA" id="ARBA00022723"/>
    </source>
</evidence>
<sequence length="357" mass="40030">MTSNSQGYFPNILCNFCDQIIAPSNPRVRCQVCQDYDLCANCALADRFNDQHIASHTVQLFKQSGYFNGEGSILSRNTIVFAQFLPYVTSPSSPGYVSGLPSSLPLLLPRSPRVFFRNSPSPRMADQQWQPFFLPDMTPTLSFMTLLDDIFSYLDSPNSGYLYPEAYSLFLEDLGYLGQENSWKANYIAVANVSAELMADRSLKSVFDLFSIDHDIQQRIQPTYVDPSGTTLLSEGPMPLLTRKGFLDITTLEVLGDPSRQWANFSRLIRKYNLPRYRGWGDLPRSVLPELPDPGTLQKIAAVEEVAKANAARDLASAQAAATRELATAQAVAMLQVQASQQVADLFNSDREYYRYY</sequence>
<dbReference type="Gene3D" id="3.30.60.90">
    <property type="match status" value="1"/>
</dbReference>
<keyword evidence="7" id="KW-1185">Reference proteome</keyword>
<dbReference type="GO" id="GO:0008270">
    <property type="term" value="F:zinc ion binding"/>
    <property type="evidence" value="ECO:0007669"/>
    <property type="project" value="UniProtKB-KW"/>
</dbReference>
<dbReference type="AlphaFoldDB" id="A0A9P5YIP8"/>
<dbReference type="OrthoDB" id="7873042at2759"/>
<organism evidence="6 7">
    <name type="scientific">Collybia nuda</name>
    <dbReference type="NCBI Taxonomy" id="64659"/>
    <lineage>
        <taxon>Eukaryota</taxon>
        <taxon>Fungi</taxon>
        <taxon>Dikarya</taxon>
        <taxon>Basidiomycota</taxon>
        <taxon>Agaricomycotina</taxon>
        <taxon>Agaricomycetes</taxon>
        <taxon>Agaricomycetidae</taxon>
        <taxon>Agaricales</taxon>
        <taxon>Tricholomatineae</taxon>
        <taxon>Clitocybaceae</taxon>
        <taxon>Collybia</taxon>
    </lineage>
</organism>